<dbReference type="CDD" id="cd04481">
    <property type="entry name" value="RPA1_DBD_B_like"/>
    <property type="match status" value="1"/>
</dbReference>
<accession>A0A0B2PM37</accession>
<name>A0A0B2PM37_GLYSO</name>
<reference evidence="3" key="1">
    <citation type="submission" date="2014-07" db="EMBL/GenBank/DDBJ databases">
        <title>Identification of a novel salt tolerance gene in wild soybean by whole-genome sequencing.</title>
        <authorList>
            <person name="Lam H.-M."/>
            <person name="Qi X."/>
            <person name="Li M.-W."/>
            <person name="Liu X."/>
            <person name="Xie M."/>
            <person name="Ni M."/>
            <person name="Xu X."/>
        </authorList>
    </citation>
    <scope>NUCLEOTIDE SEQUENCE [LARGE SCALE GENOMIC DNA]</scope>
    <source>
        <tissue evidence="3">Root</tissue>
    </source>
</reference>
<dbReference type="InterPro" id="IPR003871">
    <property type="entry name" value="RFA1B/D_OB_1st"/>
</dbReference>
<proteinExistence type="predicted"/>
<feature type="chain" id="PRO_5002093074" description="Replication protein A 70 kDa DNA-binding subunit B/D first OB fold domain-containing protein" evidence="1">
    <location>
        <begin position="23"/>
        <end position="227"/>
    </location>
</feature>
<feature type="signal peptide" evidence="1">
    <location>
        <begin position="1"/>
        <end position="22"/>
    </location>
</feature>
<evidence type="ECO:0000313" key="3">
    <source>
        <dbReference type="EMBL" id="KHN10491.1"/>
    </source>
</evidence>
<organism evidence="3">
    <name type="scientific">Glycine soja</name>
    <name type="common">Wild soybean</name>
    <dbReference type="NCBI Taxonomy" id="3848"/>
    <lineage>
        <taxon>Eukaryota</taxon>
        <taxon>Viridiplantae</taxon>
        <taxon>Streptophyta</taxon>
        <taxon>Embryophyta</taxon>
        <taxon>Tracheophyta</taxon>
        <taxon>Spermatophyta</taxon>
        <taxon>Magnoliopsida</taxon>
        <taxon>eudicotyledons</taxon>
        <taxon>Gunneridae</taxon>
        <taxon>Pentapetalae</taxon>
        <taxon>rosids</taxon>
        <taxon>fabids</taxon>
        <taxon>Fabales</taxon>
        <taxon>Fabaceae</taxon>
        <taxon>Papilionoideae</taxon>
        <taxon>50 kb inversion clade</taxon>
        <taxon>NPAAA clade</taxon>
        <taxon>indigoferoid/millettioid clade</taxon>
        <taxon>Phaseoleae</taxon>
        <taxon>Glycine</taxon>
        <taxon>Glycine subgen. Soja</taxon>
    </lineage>
</organism>
<sequence length="227" mass="26072">MSIGSFCRCRLNNLTLLLGVESLMPACMDLRHSFHLWLNSIAEIDDQKETWKEILAQMKNVDVQLKNVIFDVGHTYVIQNFEVEKNIGHYKATRHGFKINFVKETKVTPHEIPKTMYNFTMFDDIVSGSAYTNFLIDVIGKVVEIGPCGSIMSCPLWESLALEFKDCFDRHVYGLVVLLLRLAKIKEARAIQNSMYGSQIFVNSDMKEILEFKDWLATSFMTLPSML</sequence>
<feature type="domain" description="Replication protein A 70 kDa DNA-binding subunit B/D first OB fold" evidence="2">
    <location>
        <begin position="66"/>
        <end position="109"/>
    </location>
</feature>
<dbReference type="Proteomes" id="UP000053555">
    <property type="component" value="Unassembled WGS sequence"/>
</dbReference>
<keyword evidence="1" id="KW-0732">Signal</keyword>
<dbReference type="Pfam" id="PF02721">
    <property type="entry name" value="DUF223"/>
    <property type="match status" value="1"/>
</dbReference>
<gene>
    <name evidence="3" type="ORF">glysoja_035371</name>
</gene>
<protein>
    <recommendedName>
        <fullName evidence="2">Replication protein A 70 kDa DNA-binding subunit B/D first OB fold domain-containing protein</fullName>
    </recommendedName>
</protein>
<dbReference type="AlphaFoldDB" id="A0A0B2PM37"/>
<dbReference type="InterPro" id="IPR012340">
    <property type="entry name" value="NA-bd_OB-fold"/>
</dbReference>
<dbReference type="SUPFAM" id="SSF50249">
    <property type="entry name" value="Nucleic acid-binding proteins"/>
    <property type="match status" value="1"/>
</dbReference>
<dbReference type="Gene3D" id="2.40.50.140">
    <property type="entry name" value="Nucleic acid-binding proteins"/>
    <property type="match status" value="2"/>
</dbReference>
<evidence type="ECO:0000256" key="1">
    <source>
        <dbReference type="SAM" id="SignalP"/>
    </source>
</evidence>
<evidence type="ECO:0000259" key="2">
    <source>
        <dbReference type="Pfam" id="PF02721"/>
    </source>
</evidence>
<dbReference type="EMBL" id="KN664397">
    <property type="protein sequence ID" value="KHN10491.1"/>
    <property type="molecule type" value="Genomic_DNA"/>
</dbReference>